<reference evidence="2" key="1">
    <citation type="journal article" date="2020" name="Nature">
        <title>Giant virus diversity and host interactions through global metagenomics.</title>
        <authorList>
            <person name="Schulz F."/>
            <person name="Roux S."/>
            <person name="Paez-Espino D."/>
            <person name="Jungbluth S."/>
            <person name="Walsh D.A."/>
            <person name="Denef V.J."/>
            <person name="McMahon K.D."/>
            <person name="Konstantinidis K.T."/>
            <person name="Eloe-Fadrosh E.A."/>
            <person name="Kyrpides N.C."/>
            <person name="Woyke T."/>
        </authorList>
    </citation>
    <scope>NUCLEOTIDE SEQUENCE</scope>
    <source>
        <strain evidence="2">GVMAG-S-1035303-20</strain>
    </source>
</reference>
<dbReference type="AlphaFoldDB" id="A0A6C0AIW6"/>
<protein>
    <submittedName>
        <fullName evidence="2">Uncharacterized protein</fullName>
    </submittedName>
</protein>
<proteinExistence type="predicted"/>
<organism evidence="2">
    <name type="scientific">viral metagenome</name>
    <dbReference type="NCBI Taxonomy" id="1070528"/>
    <lineage>
        <taxon>unclassified sequences</taxon>
        <taxon>metagenomes</taxon>
        <taxon>organismal metagenomes</taxon>
    </lineage>
</organism>
<name>A0A6C0AIW6_9ZZZZ</name>
<evidence type="ECO:0000256" key="1">
    <source>
        <dbReference type="SAM" id="Phobius"/>
    </source>
</evidence>
<keyword evidence="1" id="KW-1133">Transmembrane helix</keyword>
<keyword evidence="1" id="KW-0472">Membrane</keyword>
<keyword evidence="1" id="KW-0812">Transmembrane</keyword>
<accession>A0A6C0AIW6</accession>
<feature type="transmembrane region" description="Helical" evidence="1">
    <location>
        <begin position="40"/>
        <end position="59"/>
    </location>
</feature>
<dbReference type="EMBL" id="MN740650">
    <property type="protein sequence ID" value="QHS79719.1"/>
    <property type="molecule type" value="Genomic_DNA"/>
</dbReference>
<sequence length="67" mass="7762">MKGFNLDLHISVIADIKDIFSRIDPSIYIIDWSTKYRLKYNMYLAPILGTVIYLVLVHTQQNSTTTV</sequence>
<evidence type="ECO:0000313" key="2">
    <source>
        <dbReference type="EMBL" id="QHS79719.1"/>
    </source>
</evidence>